<reference evidence="2" key="1">
    <citation type="submission" date="2023-06" db="EMBL/GenBank/DDBJ databases">
        <title>Draft genome sequence of Nocardioides sp. SOB72.</title>
        <authorList>
            <person name="Zhang G."/>
        </authorList>
    </citation>
    <scope>NUCLEOTIDE SEQUENCE</scope>
    <source>
        <strain evidence="2">SOB72</strain>
    </source>
</reference>
<evidence type="ECO:0000313" key="2">
    <source>
        <dbReference type="EMBL" id="MDN4161254.1"/>
    </source>
</evidence>
<dbReference type="Pfam" id="PF03473">
    <property type="entry name" value="MOSC"/>
    <property type="match status" value="1"/>
</dbReference>
<name>A0ABT8ET18_9ACTN</name>
<dbReference type="InterPro" id="IPR005303">
    <property type="entry name" value="MOCOS_middle"/>
</dbReference>
<keyword evidence="3" id="KW-1185">Reference proteome</keyword>
<dbReference type="InterPro" id="IPR011037">
    <property type="entry name" value="Pyrv_Knase-like_insert_dom_sf"/>
</dbReference>
<protein>
    <submittedName>
        <fullName evidence="2">MOSC N-terminal beta barrel domain-containing protein</fullName>
    </submittedName>
</protein>
<dbReference type="Pfam" id="PF03476">
    <property type="entry name" value="MOSC_N"/>
    <property type="match status" value="1"/>
</dbReference>
<proteinExistence type="predicted"/>
<feature type="domain" description="MOSC" evidence="1">
    <location>
        <begin position="70"/>
        <end position="214"/>
    </location>
</feature>
<sequence length="220" mass="23201">MRVVAVHRYPVKSLHGESLDRADVGPRGLDGDRLWALREPDGKLGSGKSTRRFRRMAGLLELHAAYDGVVPVVSFPDGRSWRGPDADLDAALTAYVGRPVALAREADVAHHDEGPLHLVTTATLARLGTDGPTLRANLVVDAPGLAAFAEDGWVGREVRVGGAVLRVRGPMPRCVMVGADVLAEVTRVNGGCAGVVVDVIGGGEVQVGVDVLLEDRADAR</sequence>
<evidence type="ECO:0000313" key="3">
    <source>
        <dbReference type="Proteomes" id="UP001168537"/>
    </source>
</evidence>
<gene>
    <name evidence="2" type="ORF">QWY29_07795</name>
</gene>
<dbReference type="EMBL" id="JAUHJR010000002">
    <property type="protein sequence ID" value="MDN4161254.1"/>
    <property type="molecule type" value="Genomic_DNA"/>
</dbReference>
<organism evidence="2 3">
    <name type="scientific">Nocardioides abyssi</name>
    <dbReference type="NCBI Taxonomy" id="3058370"/>
    <lineage>
        <taxon>Bacteria</taxon>
        <taxon>Bacillati</taxon>
        <taxon>Actinomycetota</taxon>
        <taxon>Actinomycetes</taxon>
        <taxon>Propionibacteriales</taxon>
        <taxon>Nocardioidaceae</taxon>
        <taxon>Nocardioides</taxon>
    </lineage>
</organism>
<dbReference type="PROSITE" id="PS51340">
    <property type="entry name" value="MOSC"/>
    <property type="match status" value="1"/>
</dbReference>
<dbReference type="RefSeq" id="WP_300960148.1">
    <property type="nucleotide sequence ID" value="NZ_JAUHJR010000002.1"/>
</dbReference>
<dbReference type="Proteomes" id="UP001168537">
    <property type="component" value="Unassembled WGS sequence"/>
</dbReference>
<evidence type="ECO:0000259" key="1">
    <source>
        <dbReference type="PROSITE" id="PS51340"/>
    </source>
</evidence>
<dbReference type="InterPro" id="IPR005302">
    <property type="entry name" value="MoCF_Sase_C"/>
</dbReference>
<dbReference type="SUPFAM" id="SSF50800">
    <property type="entry name" value="PK beta-barrel domain-like"/>
    <property type="match status" value="1"/>
</dbReference>
<comment type="caution">
    <text evidence="2">The sequence shown here is derived from an EMBL/GenBank/DDBJ whole genome shotgun (WGS) entry which is preliminary data.</text>
</comment>
<accession>A0ABT8ET18</accession>
<dbReference type="Gene3D" id="2.40.33.20">
    <property type="entry name" value="PK beta-barrel domain-like"/>
    <property type="match status" value="1"/>
</dbReference>